<dbReference type="Gene3D" id="3.30.200.20">
    <property type="entry name" value="Phosphorylase Kinase, domain 1"/>
    <property type="match status" value="1"/>
</dbReference>
<organism evidence="9 10">
    <name type="scientific">Forsythia ovata</name>
    <dbReference type="NCBI Taxonomy" id="205694"/>
    <lineage>
        <taxon>Eukaryota</taxon>
        <taxon>Viridiplantae</taxon>
        <taxon>Streptophyta</taxon>
        <taxon>Embryophyta</taxon>
        <taxon>Tracheophyta</taxon>
        <taxon>Spermatophyta</taxon>
        <taxon>Magnoliopsida</taxon>
        <taxon>eudicotyledons</taxon>
        <taxon>Gunneridae</taxon>
        <taxon>Pentapetalae</taxon>
        <taxon>asterids</taxon>
        <taxon>lamiids</taxon>
        <taxon>Lamiales</taxon>
        <taxon>Oleaceae</taxon>
        <taxon>Forsythieae</taxon>
        <taxon>Forsythia</taxon>
    </lineage>
</organism>
<keyword evidence="3" id="KW-0808">Transferase</keyword>
<evidence type="ECO:0000313" key="10">
    <source>
        <dbReference type="Proteomes" id="UP001604277"/>
    </source>
</evidence>
<dbReference type="EC" id="2.7.11.1" evidence="1"/>
<comment type="catalytic activity">
    <reaction evidence="8">
        <text>L-seryl-[protein] + ATP = O-phospho-L-seryl-[protein] + ADP + H(+)</text>
        <dbReference type="Rhea" id="RHEA:17989"/>
        <dbReference type="Rhea" id="RHEA-COMP:9863"/>
        <dbReference type="Rhea" id="RHEA-COMP:11604"/>
        <dbReference type="ChEBI" id="CHEBI:15378"/>
        <dbReference type="ChEBI" id="CHEBI:29999"/>
        <dbReference type="ChEBI" id="CHEBI:30616"/>
        <dbReference type="ChEBI" id="CHEBI:83421"/>
        <dbReference type="ChEBI" id="CHEBI:456216"/>
        <dbReference type="EC" id="2.7.11.1"/>
    </reaction>
</comment>
<dbReference type="InterPro" id="IPR011009">
    <property type="entry name" value="Kinase-like_dom_sf"/>
</dbReference>
<proteinExistence type="predicted"/>
<evidence type="ECO:0000256" key="3">
    <source>
        <dbReference type="ARBA" id="ARBA00022679"/>
    </source>
</evidence>
<reference evidence="10" key="1">
    <citation type="submission" date="2024-07" db="EMBL/GenBank/DDBJ databases">
        <title>Two chromosome-level genome assemblies of Korean endemic species Abeliophyllum distichum and Forsythia ovata (Oleaceae).</title>
        <authorList>
            <person name="Jang H."/>
        </authorList>
    </citation>
    <scope>NUCLEOTIDE SEQUENCE [LARGE SCALE GENOMIC DNA]</scope>
</reference>
<dbReference type="InterPro" id="IPR050588">
    <property type="entry name" value="WNK_Ser-Thr_kinase"/>
</dbReference>
<dbReference type="SUPFAM" id="SSF56112">
    <property type="entry name" value="Protein kinase-like (PK-like)"/>
    <property type="match status" value="1"/>
</dbReference>
<evidence type="ECO:0000256" key="8">
    <source>
        <dbReference type="ARBA" id="ARBA00048679"/>
    </source>
</evidence>
<evidence type="ECO:0000256" key="2">
    <source>
        <dbReference type="ARBA" id="ARBA00022527"/>
    </source>
</evidence>
<sequence>MNGVIGLESNDSEFVEVDPTGRYGRIHLFHVVQPKFIAVFISSDSGTCSDFFSYRALDEYEGIEVAWNQVKLYDFLQRPEDLERLYCEIHLLKTLKHSNIMKFYTSWVDTTSRNINFGTEMFTSDVNKFA</sequence>
<comment type="catalytic activity">
    <reaction evidence="7">
        <text>L-threonyl-[protein] + ATP = O-phospho-L-threonyl-[protein] + ADP + H(+)</text>
        <dbReference type="Rhea" id="RHEA:46608"/>
        <dbReference type="Rhea" id="RHEA-COMP:11060"/>
        <dbReference type="Rhea" id="RHEA-COMP:11605"/>
        <dbReference type="ChEBI" id="CHEBI:15378"/>
        <dbReference type="ChEBI" id="CHEBI:30013"/>
        <dbReference type="ChEBI" id="CHEBI:30616"/>
        <dbReference type="ChEBI" id="CHEBI:61977"/>
        <dbReference type="ChEBI" id="CHEBI:456216"/>
        <dbReference type="EC" id="2.7.11.1"/>
    </reaction>
</comment>
<keyword evidence="5 9" id="KW-0418">Kinase</keyword>
<dbReference type="AlphaFoldDB" id="A0ABD1U9B1"/>
<dbReference type="Proteomes" id="UP001604277">
    <property type="component" value="Unassembled WGS sequence"/>
</dbReference>
<name>A0ABD1U9B1_9LAMI</name>
<keyword evidence="4" id="KW-0547">Nucleotide-binding</keyword>
<gene>
    <name evidence="9" type="ORF">Fot_25533</name>
</gene>
<evidence type="ECO:0000313" key="9">
    <source>
        <dbReference type="EMBL" id="KAL2521610.1"/>
    </source>
</evidence>
<dbReference type="GO" id="GO:0005524">
    <property type="term" value="F:ATP binding"/>
    <property type="evidence" value="ECO:0007669"/>
    <property type="project" value="UniProtKB-KW"/>
</dbReference>
<dbReference type="GO" id="GO:0004674">
    <property type="term" value="F:protein serine/threonine kinase activity"/>
    <property type="evidence" value="ECO:0007669"/>
    <property type="project" value="UniProtKB-KW"/>
</dbReference>
<evidence type="ECO:0000256" key="6">
    <source>
        <dbReference type="ARBA" id="ARBA00022840"/>
    </source>
</evidence>
<keyword evidence="10" id="KW-1185">Reference proteome</keyword>
<evidence type="ECO:0000256" key="5">
    <source>
        <dbReference type="ARBA" id="ARBA00022777"/>
    </source>
</evidence>
<protein>
    <recommendedName>
        <fullName evidence="1">non-specific serine/threonine protein kinase</fullName>
        <ecNumber evidence="1">2.7.11.1</ecNumber>
    </recommendedName>
</protein>
<keyword evidence="2" id="KW-0723">Serine/threonine-protein kinase</keyword>
<accession>A0ABD1U9B1</accession>
<dbReference type="PANTHER" id="PTHR13902">
    <property type="entry name" value="SERINE/THREONINE-PROTEIN KINASE WNK WITH NO LYSINE -RELATED"/>
    <property type="match status" value="1"/>
</dbReference>
<dbReference type="FunFam" id="3.30.200.20:FF:000075">
    <property type="entry name" value="Probable serine/threonine-protein kinase WNK1"/>
    <property type="match status" value="1"/>
</dbReference>
<evidence type="ECO:0000256" key="1">
    <source>
        <dbReference type="ARBA" id="ARBA00012513"/>
    </source>
</evidence>
<evidence type="ECO:0000256" key="4">
    <source>
        <dbReference type="ARBA" id="ARBA00022741"/>
    </source>
</evidence>
<dbReference type="EMBL" id="JBFOLJ010000007">
    <property type="protein sequence ID" value="KAL2521610.1"/>
    <property type="molecule type" value="Genomic_DNA"/>
</dbReference>
<keyword evidence="6" id="KW-0067">ATP-binding</keyword>
<evidence type="ECO:0000256" key="7">
    <source>
        <dbReference type="ARBA" id="ARBA00047899"/>
    </source>
</evidence>
<comment type="caution">
    <text evidence="9">The sequence shown here is derived from an EMBL/GenBank/DDBJ whole genome shotgun (WGS) entry which is preliminary data.</text>
</comment>